<evidence type="ECO:0000313" key="3">
    <source>
        <dbReference type="Proteomes" id="UP000789901"/>
    </source>
</evidence>
<dbReference type="Proteomes" id="UP000789901">
    <property type="component" value="Unassembled WGS sequence"/>
</dbReference>
<gene>
    <name evidence="2" type="ORF">GMARGA_LOCUS37699</name>
</gene>
<evidence type="ECO:0000256" key="1">
    <source>
        <dbReference type="SAM" id="MobiDB-lite"/>
    </source>
</evidence>
<feature type="region of interest" description="Disordered" evidence="1">
    <location>
        <begin position="19"/>
        <end position="46"/>
    </location>
</feature>
<protein>
    <submittedName>
        <fullName evidence="2">40559_t:CDS:1</fullName>
    </submittedName>
</protein>
<feature type="non-terminal residue" evidence="2">
    <location>
        <position position="1"/>
    </location>
</feature>
<keyword evidence="3" id="KW-1185">Reference proteome</keyword>
<dbReference type="EMBL" id="CAJVQB010079949">
    <property type="protein sequence ID" value="CAG8845543.1"/>
    <property type="molecule type" value="Genomic_DNA"/>
</dbReference>
<organism evidence="2 3">
    <name type="scientific">Gigaspora margarita</name>
    <dbReference type="NCBI Taxonomy" id="4874"/>
    <lineage>
        <taxon>Eukaryota</taxon>
        <taxon>Fungi</taxon>
        <taxon>Fungi incertae sedis</taxon>
        <taxon>Mucoromycota</taxon>
        <taxon>Glomeromycotina</taxon>
        <taxon>Glomeromycetes</taxon>
        <taxon>Diversisporales</taxon>
        <taxon>Gigasporaceae</taxon>
        <taxon>Gigaspora</taxon>
    </lineage>
</organism>
<sequence length="60" mass="6651">STVSASILECILSYSPTSQQQPLLTQRGPRFSTGTSITDREERSTVETVGHEELSILYLH</sequence>
<reference evidence="2 3" key="1">
    <citation type="submission" date="2021-06" db="EMBL/GenBank/DDBJ databases">
        <authorList>
            <person name="Kallberg Y."/>
            <person name="Tangrot J."/>
            <person name="Rosling A."/>
        </authorList>
    </citation>
    <scope>NUCLEOTIDE SEQUENCE [LARGE SCALE GENOMIC DNA]</scope>
    <source>
        <strain evidence="2 3">120-4 pot B 10/14</strain>
    </source>
</reference>
<evidence type="ECO:0000313" key="2">
    <source>
        <dbReference type="EMBL" id="CAG8845543.1"/>
    </source>
</evidence>
<accession>A0ABN7X384</accession>
<proteinExistence type="predicted"/>
<comment type="caution">
    <text evidence="2">The sequence shown here is derived from an EMBL/GenBank/DDBJ whole genome shotgun (WGS) entry which is preliminary data.</text>
</comment>
<name>A0ABN7X384_GIGMA</name>